<dbReference type="Gene3D" id="1.10.20.10">
    <property type="entry name" value="Histone, subunit A"/>
    <property type="match status" value="3"/>
</dbReference>
<evidence type="ECO:0000256" key="10">
    <source>
        <dbReference type="ARBA" id="ARBA00022553"/>
    </source>
</evidence>
<dbReference type="CDD" id="cd22911">
    <property type="entry name" value="HFD_H3"/>
    <property type="match status" value="1"/>
</dbReference>
<keyword evidence="18" id="KW-0379">Hydroxylation</keyword>
<organism evidence="22 23">
    <name type="scientific">Dipodomys ordii</name>
    <name type="common">Ord's kangaroo rat</name>
    <dbReference type="NCBI Taxonomy" id="10020"/>
    <lineage>
        <taxon>Eukaryota</taxon>
        <taxon>Metazoa</taxon>
        <taxon>Chordata</taxon>
        <taxon>Craniata</taxon>
        <taxon>Vertebrata</taxon>
        <taxon>Euteleostomi</taxon>
        <taxon>Mammalia</taxon>
        <taxon>Eutheria</taxon>
        <taxon>Euarchontoglires</taxon>
        <taxon>Glires</taxon>
        <taxon>Rodentia</taxon>
        <taxon>Castorimorpha</taxon>
        <taxon>Heteromyidae</taxon>
        <taxon>Dipodomyinae</taxon>
        <taxon>Dipodomys</taxon>
    </lineage>
</organism>
<evidence type="ECO:0000256" key="6">
    <source>
        <dbReference type="ARBA" id="ARBA00010343"/>
    </source>
</evidence>
<dbReference type="InterPro" id="IPR000558">
    <property type="entry name" value="Histone_H2B"/>
</dbReference>
<gene>
    <name evidence="23" type="primary">LOC105996929</name>
</gene>
<evidence type="ECO:0000256" key="16">
    <source>
        <dbReference type="ARBA" id="ARBA00023242"/>
    </source>
</evidence>
<dbReference type="FunFam" id="1.10.20.10:FF:000003">
    <property type="entry name" value="Histone H2B"/>
    <property type="match status" value="1"/>
</dbReference>
<evidence type="ECO:0000256" key="1">
    <source>
        <dbReference type="ARBA" id="ARBA00002001"/>
    </source>
</evidence>
<evidence type="ECO:0000256" key="9">
    <source>
        <dbReference type="ARBA" id="ARBA00022499"/>
    </source>
</evidence>
<dbReference type="InterPro" id="IPR019809">
    <property type="entry name" value="Histone_H4_CS"/>
</dbReference>
<keyword evidence="7" id="KW-0158">Chromosome</keyword>
<dbReference type="Pfam" id="PF00125">
    <property type="entry name" value="Histone"/>
    <property type="match status" value="2"/>
</dbReference>
<comment type="function">
    <text evidence="1">Core component of nucleosome. Nucleosomes wrap and compact DNA into chromatin, limiting DNA accessibility to the cellular machineries which require DNA as a template. Histones thereby play a central role in transcription regulation, DNA repair, DNA replication and chromosomal stability. DNA accessibility is regulated via a complex set of post-translational modifications of histones, also called histone code, and nucleosome remodeling.</text>
</comment>
<proteinExistence type="inferred from homology"/>
<dbReference type="KEGG" id="dord:105996929"/>
<dbReference type="GO" id="GO:0003677">
    <property type="term" value="F:DNA binding"/>
    <property type="evidence" value="ECO:0007669"/>
    <property type="project" value="UniProtKB-KW"/>
</dbReference>
<keyword evidence="10" id="KW-0597">Phosphoprotein</keyword>
<dbReference type="OrthoDB" id="9389878at2759"/>
<evidence type="ECO:0000256" key="12">
    <source>
        <dbReference type="ARBA" id="ARBA00022843"/>
    </source>
</evidence>
<dbReference type="GO" id="GO:0005634">
    <property type="term" value="C:nucleus"/>
    <property type="evidence" value="ECO:0007669"/>
    <property type="project" value="UniProtKB-SubCell"/>
</dbReference>
<dbReference type="AlphaFoldDB" id="A0A1S3GF65"/>
<evidence type="ECO:0000256" key="17">
    <source>
        <dbReference type="ARBA" id="ARBA00023269"/>
    </source>
</evidence>
<protein>
    <submittedName>
        <fullName evidence="23">Uncharacterized protein LOC105996929</fullName>
    </submittedName>
</protein>
<evidence type="ECO:0000256" key="8">
    <source>
        <dbReference type="ARBA" id="ARBA00022481"/>
    </source>
</evidence>
<dbReference type="SMART" id="SM00428">
    <property type="entry name" value="H3"/>
    <property type="match status" value="1"/>
</dbReference>
<evidence type="ECO:0000256" key="7">
    <source>
        <dbReference type="ARBA" id="ARBA00022454"/>
    </source>
</evidence>
<keyword evidence="14" id="KW-0007">Acetylation</keyword>
<evidence type="ECO:0000256" key="13">
    <source>
        <dbReference type="ARBA" id="ARBA00022934"/>
    </source>
</evidence>
<comment type="similarity">
    <text evidence="6">Belongs to the histone H3 family.</text>
</comment>
<comment type="subcellular location">
    <subcellularLocation>
        <location evidence="3">Chromosome</location>
    </subcellularLocation>
    <subcellularLocation>
        <location evidence="2">Nucleus</location>
    </subcellularLocation>
</comment>
<evidence type="ECO:0000256" key="2">
    <source>
        <dbReference type="ARBA" id="ARBA00004123"/>
    </source>
</evidence>
<feature type="region of interest" description="Disordered" evidence="20">
    <location>
        <begin position="295"/>
        <end position="337"/>
    </location>
</feature>
<comment type="subunit">
    <text evidence="19">The nucleosome is a histone octamer containing two molecules each of H2A, H2B, H3 and H4 assembled in one H3-H4 heterotetramer and two H2A-H2B heterodimers. The octamer wraps approximately 147 bp of DNA. Found in a co-chaperone complex with DNJC9, MCM2 and histone H3.3-H4 dimers. Within the complex, interacts with DNJC9 (via C-terminus); the interaction is direct. Interacts with NASP; NASP is a histone chaperone that stabilizes and maintains a soluble pool of Histone H3-H4 dimers.</text>
</comment>
<evidence type="ECO:0000313" key="22">
    <source>
        <dbReference type="Proteomes" id="UP000081671"/>
    </source>
</evidence>
<dbReference type="PROSITE" id="PS00959">
    <property type="entry name" value="HISTONE_H3_2"/>
    <property type="match status" value="1"/>
</dbReference>
<keyword evidence="13" id="KW-0164">Citrullination</keyword>
<comment type="similarity">
    <text evidence="5">Belongs to the histone H2B family.</text>
</comment>
<reference evidence="23" key="1">
    <citation type="submission" date="2025-08" db="UniProtKB">
        <authorList>
            <consortium name="RefSeq"/>
        </authorList>
    </citation>
    <scope>IDENTIFICATION</scope>
    <source>
        <tissue evidence="23">Kidney</tissue>
    </source>
</reference>
<dbReference type="PROSITE" id="PS00047">
    <property type="entry name" value="HISTONE_H4"/>
    <property type="match status" value="1"/>
</dbReference>
<dbReference type="InterPro" id="IPR004823">
    <property type="entry name" value="TAF_TATA-bd_Histone-like_dom"/>
</dbReference>
<dbReference type="FunFam" id="1.10.20.10:FF:000002">
    <property type="entry name" value="Histone H4"/>
    <property type="match status" value="1"/>
</dbReference>
<keyword evidence="11" id="KW-0013">ADP-ribosylation</keyword>
<dbReference type="InterPro" id="IPR035425">
    <property type="entry name" value="CENP-T/H4_C"/>
</dbReference>
<dbReference type="CDD" id="cd22912">
    <property type="entry name" value="HFD_H4"/>
    <property type="match status" value="1"/>
</dbReference>
<dbReference type="SUPFAM" id="SSF47113">
    <property type="entry name" value="Histone-fold"/>
    <property type="match status" value="3"/>
</dbReference>
<dbReference type="RefSeq" id="XP_012886622.1">
    <property type="nucleotide sequence ID" value="XM_013031168.1"/>
</dbReference>
<dbReference type="SMART" id="SM00803">
    <property type="entry name" value="TAF"/>
    <property type="match status" value="1"/>
</dbReference>
<feature type="region of interest" description="Disordered" evidence="20">
    <location>
        <begin position="440"/>
        <end position="460"/>
    </location>
</feature>
<comment type="similarity">
    <text evidence="4">Belongs to the histone H4 family.</text>
</comment>
<dbReference type="PRINTS" id="PR00622">
    <property type="entry name" value="HISTONEH3"/>
</dbReference>
<evidence type="ECO:0000256" key="15">
    <source>
        <dbReference type="ARBA" id="ARBA00023125"/>
    </source>
</evidence>
<accession>A0A1S3GF65</accession>
<keyword evidence="9" id="KW-1017">Isopeptide bond</keyword>
<evidence type="ECO:0000256" key="19">
    <source>
        <dbReference type="ARBA" id="ARBA00046644"/>
    </source>
</evidence>
<keyword evidence="17" id="KW-0544">Nucleosome core</keyword>
<evidence type="ECO:0000256" key="14">
    <source>
        <dbReference type="ARBA" id="ARBA00022990"/>
    </source>
</evidence>
<dbReference type="FunFam" id="1.10.20.10:FF:000078">
    <property type="entry name" value="Histone H3"/>
    <property type="match status" value="1"/>
</dbReference>
<dbReference type="GO" id="GO:0000786">
    <property type="term" value="C:nucleosome"/>
    <property type="evidence" value="ECO:0007669"/>
    <property type="project" value="UniProtKB-KW"/>
</dbReference>
<keyword evidence="15" id="KW-0238">DNA-binding</keyword>
<keyword evidence="22" id="KW-1185">Reference proteome</keyword>
<dbReference type="InParanoid" id="A0A1S3GF65"/>
<keyword evidence="8" id="KW-0488">Methylation</keyword>
<feature type="compositionally biased region" description="Low complexity" evidence="20">
    <location>
        <begin position="302"/>
        <end position="314"/>
    </location>
</feature>
<dbReference type="PANTHER" id="PTHR11426">
    <property type="entry name" value="HISTONE H3"/>
    <property type="match status" value="1"/>
</dbReference>
<dbReference type="GeneID" id="105996929"/>
<evidence type="ECO:0000259" key="21">
    <source>
        <dbReference type="SMART" id="SM00803"/>
    </source>
</evidence>
<evidence type="ECO:0000256" key="20">
    <source>
        <dbReference type="SAM" id="MobiDB-lite"/>
    </source>
</evidence>
<evidence type="ECO:0000313" key="23">
    <source>
        <dbReference type="RefSeq" id="XP_012886622.1"/>
    </source>
</evidence>
<keyword evidence="12" id="KW-0832">Ubl conjugation</keyword>
<evidence type="ECO:0000256" key="3">
    <source>
        <dbReference type="ARBA" id="ARBA00004286"/>
    </source>
</evidence>
<evidence type="ECO:0000256" key="5">
    <source>
        <dbReference type="ARBA" id="ARBA00006846"/>
    </source>
</evidence>
<dbReference type="SMART" id="SM00417">
    <property type="entry name" value="H4"/>
    <property type="match status" value="1"/>
</dbReference>
<name>A0A1S3GF65_DIPOR</name>
<dbReference type="GO" id="GO:0046982">
    <property type="term" value="F:protein heterodimerization activity"/>
    <property type="evidence" value="ECO:0007669"/>
    <property type="project" value="InterPro"/>
</dbReference>
<dbReference type="GO" id="GO:0030527">
    <property type="term" value="F:structural constituent of chromatin"/>
    <property type="evidence" value="ECO:0007669"/>
    <property type="project" value="InterPro"/>
</dbReference>
<keyword evidence="16" id="KW-0539">Nucleus</keyword>
<dbReference type="InterPro" id="IPR009072">
    <property type="entry name" value="Histone-fold"/>
</dbReference>
<dbReference type="InterPro" id="IPR055333">
    <property type="entry name" value="HISTONE_H2B_site"/>
</dbReference>
<dbReference type="PROSITE" id="PS00357">
    <property type="entry name" value="HISTONE_H2B"/>
    <property type="match status" value="1"/>
</dbReference>
<sequence>MARTKQTARKSTGGKAPRKQLATKAARKSAPATGGVKKPHRYRPGTVALREIRRYQKSTELLIRKLPFQRLVREIAQDFKTDLRFQSSAVMALQEASEAYLVGLFEDTNLCAIHAKRVTIMPKDIQLARRIRGERQHGLDVGQDAALGNGDFAQQFVELLVVADGQLQVSRDDARLLVVAGRVASQLEDLGRQVLQHGRQVHRGAGADALGIVALAEQPVNSADGELETGSGRAGLGLSASFASLFATSGHSEVSTVVSSQYGAGERKRTFIVRAGCEKAPLRLIKRGLGERLFRSSQPSLAMPEPAKSAPAPKKGSKKAVTKAQKKDGKKRKRSRKESYSVYVYKVLKQVHPDTGISSKAMGIMNSFVNDIFERIAGEASRLAHYNKRSTITSREIQTAVRLLLPGELAKHAVSEGTKAVTKYTSSNITALSKEASSFRGNMSGRGKGGKGLGKGGAKRHRKVLRDNIQGITKPAIRRLARRGGVKRISGLIYEETRGVLKVFLENVIRDAVTYTEHAKRKTVTAMDVVYALKRQGRTLYGFGG</sequence>
<dbReference type="PROSITE" id="PS00322">
    <property type="entry name" value="HISTONE_H3_1"/>
    <property type="match status" value="1"/>
</dbReference>
<dbReference type="InterPro" id="IPR000164">
    <property type="entry name" value="Histone_H3/CENP-A"/>
</dbReference>
<evidence type="ECO:0000256" key="18">
    <source>
        <dbReference type="ARBA" id="ARBA00023278"/>
    </source>
</evidence>
<feature type="domain" description="TATA box binding protein associated factor (TAF) histone-like fold" evidence="21">
    <location>
        <begin position="470"/>
        <end position="535"/>
    </location>
</feature>
<feature type="compositionally biased region" description="Gly residues" evidence="20">
    <location>
        <begin position="444"/>
        <end position="456"/>
    </location>
</feature>
<dbReference type="Proteomes" id="UP000081671">
    <property type="component" value="Unplaced"/>
</dbReference>
<dbReference type="SMART" id="SM00427">
    <property type="entry name" value="H2B"/>
    <property type="match status" value="1"/>
</dbReference>
<evidence type="ECO:0000256" key="11">
    <source>
        <dbReference type="ARBA" id="ARBA00022765"/>
    </source>
</evidence>
<dbReference type="Pfam" id="PF15511">
    <property type="entry name" value="CENP-T_C"/>
    <property type="match status" value="1"/>
</dbReference>
<evidence type="ECO:0000256" key="4">
    <source>
        <dbReference type="ARBA" id="ARBA00006564"/>
    </source>
</evidence>
<dbReference type="InterPro" id="IPR001951">
    <property type="entry name" value="Histone_H4"/>
</dbReference>
<dbReference type="FunFam" id="1.10.20.10:FF:000044">
    <property type="entry name" value="Histone H3.3"/>
    <property type="match status" value="1"/>
</dbReference>
<dbReference type="InterPro" id="IPR007125">
    <property type="entry name" value="H2A/H2B/H3"/>
</dbReference>
<feature type="region of interest" description="Disordered" evidence="20">
    <location>
        <begin position="1"/>
        <end position="43"/>
    </location>
</feature>
<dbReference type="CDD" id="cd22910">
    <property type="entry name" value="HFD_H2B"/>
    <property type="match status" value="1"/>
</dbReference>